<keyword evidence="3 4" id="KW-0012">Acyltransferase</keyword>
<evidence type="ECO:0000256" key="4">
    <source>
        <dbReference type="RuleBase" id="RU003557"/>
    </source>
</evidence>
<dbReference type="InterPro" id="IPR020617">
    <property type="entry name" value="Thiolase_C"/>
</dbReference>
<feature type="domain" description="Thiolase C-terminal" evidence="6">
    <location>
        <begin position="282"/>
        <end position="403"/>
    </location>
</feature>
<dbReference type="GO" id="GO:0003985">
    <property type="term" value="F:acetyl-CoA C-acetyltransferase activity"/>
    <property type="evidence" value="ECO:0007669"/>
    <property type="project" value="UniProtKB-EC"/>
</dbReference>
<dbReference type="InterPro" id="IPR002155">
    <property type="entry name" value="Thiolase"/>
</dbReference>
<evidence type="ECO:0000256" key="2">
    <source>
        <dbReference type="ARBA" id="ARBA00022679"/>
    </source>
</evidence>
<sequence>MSTEAYVYDAIRTPRGRGKANGALHGMKPVDLVVGLIHEIRDRFPDLDPAAVDDVVLGVVSPVGDQGSDIARIAAIAAGLPDTVAGVQENRFCASGLEAVNMAAAKVRSGWEDLVLAGGVESMSRVKMGSDGGAWFNDPMTNLATDFAPQGIGADLIATIEGFSRRDVDEYAALSQERAATAWKENRFDRSVVPVRDRSGLVVLDRDEHLRPGTTADSLAGLKPSFADIGELGGFDAVALQKYHWVESIDHVHHAGNSSGIVDGASLVAVGSREVGERYGLTPRARIVSAAVSGSEPTIMLTGPAPASRKALAKAGLTIDDIDLVEINEAFAAVVLRFVKDMGLSLDKVNVNGGAIALGHPLGATGAMILGTLVDELERRDKRYGLATLCVGGGMGIATVVERL</sequence>
<dbReference type="InterPro" id="IPR020610">
    <property type="entry name" value="Thiolase_AS"/>
</dbReference>
<comment type="similarity">
    <text evidence="1 4">Belongs to the thiolase-like superfamily. Thiolase family.</text>
</comment>
<evidence type="ECO:0000256" key="1">
    <source>
        <dbReference type="ARBA" id="ARBA00010982"/>
    </source>
</evidence>
<dbReference type="CDD" id="cd00751">
    <property type="entry name" value="thiolase"/>
    <property type="match status" value="1"/>
</dbReference>
<name>A0ABX6B5N3_9ACTN</name>
<reference evidence="7 8" key="1">
    <citation type="submission" date="2017-09" db="EMBL/GenBank/DDBJ databases">
        <authorList>
            <person name="Lee N."/>
            <person name="Cho B.-K."/>
        </authorList>
    </citation>
    <scope>NUCLEOTIDE SEQUENCE [LARGE SCALE GENOMIC DNA]</scope>
    <source>
        <strain evidence="7 8">ATCC 13879</strain>
    </source>
</reference>
<dbReference type="InterPro" id="IPR020613">
    <property type="entry name" value="Thiolase_CS"/>
</dbReference>
<dbReference type="Gene3D" id="3.40.47.10">
    <property type="match status" value="2"/>
</dbReference>
<feature type="domain" description="Thiolase N-terminal" evidence="5">
    <location>
        <begin position="6"/>
        <end position="231"/>
    </location>
</feature>
<dbReference type="PROSITE" id="PS00099">
    <property type="entry name" value="THIOLASE_3"/>
    <property type="match status" value="1"/>
</dbReference>
<dbReference type="GeneID" id="95538869"/>
<dbReference type="EC" id="2.3.1.9" evidence="7"/>
<dbReference type="PIRSF" id="PIRSF000429">
    <property type="entry name" value="Ac-CoA_Ac_transf"/>
    <property type="match status" value="1"/>
</dbReference>
<dbReference type="PANTHER" id="PTHR43365:SF1">
    <property type="entry name" value="ACETYL-COA C-ACYLTRANSFERASE"/>
    <property type="match status" value="1"/>
</dbReference>
<evidence type="ECO:0000256" key="3">
    <source>
        <dbReference type="ARBA" id="ARBA00023315"/>
    </source>
</evidence>
<keyword evidence="2 4" id="KW-0808">Transferase</keyword>
<dbReference type="NCBIfam" id="NF006090">
    <property type="entry name" value="PRK08242.1"/>
    <property type="match status" value="1"/>
</dbReference>
<evidence type="ECO:0000259" key="6">
    <source>
        <dbReference type="Pfam" id="PF02803"/>
    </source>
</evidence>
<dbReference type="EMBL" id="CP023697">
    <property type="protein sequence ID" value="QEV09414.1"/>
    <property type="molecule type" value="Genomic_DNA"/>
</dbReference>
<dbReference type="InterPro" id="IPR016039">
    <property type="entry name" value="Thiolase-like"/>
</dbReference>
<dbReference type="RefSeq" id="WP_150475582.1">
    <property type="nucleotide sequence ID" value="NZ_CP023697.1"/>
</dbReference>
<proteinExistence type="inferred from homology"/>
<dbReference type="NCBIfam" id="TIGR01930">
    <property type="entry name" value="AcCoA-C-Actrans"/>
    <property type="match status" value="1"/>
</dbReference>
<dbReference type="PROSITE" id="PS00737">
    <property type="entry name" value="THIOLASE_2"/>
    <property type="match status" value="1"/>
</dbReference>
<dbReference type="Pfam" id="PF00108">
    <property type="entry name" value="Thiolase_N"/>
    <property type="match status" value="1"/>
</dbReference>
<dbReference type="SUPFAM" id="SSF53901">
    <property type="entry name" value="Thiolase-like"/>
    <property type="match status" value="2"/>
</dbReference>
<accession>A0ABX6B5N3</accession>
<evidence type="ECO:0000259" key="5">
    <source>
        <dbReference type="Pfam" id="PF00108"/>
    </source>
</evidence>
<keyword evidence="8" id="KW-1185">Reference proteome</keyword>
<protein>
    <submittedName>
        <fullName evidence="7">Acetyl-CoA C-acetyltransferase</fullName>
        <ecNumber evidence="7">2.3.1.9</ecNumber>
    </submittedName>
</protein>
<dbReference type="InterPro" id="IPR020616">
    <property type="entry name" value="Thiolase_N"/>
</dbReference>
<evidence type="ECO:0000313" key="7">
    <source>
        <dbReference type="EMBL" id="QEV09414.1"/>
    </source>
</evidence>
<dbReference type="Proteomes" id="UP000326041">
    <property type="component" value="Chromosome"/>
</dbReference>
<dbReference type="Pfam" id="PF02803">
    <property type="entry name" value="Thiolase_C"/>
    <property type="match status" value="1"/>
</dbReference>
<evidence type="ECO:0000313" key="8">
    <source>
        <dbReference type="Proteomes" id="UP000326041"/>
    </source>
</evidence>
<dbReference type="PANTHER" id="PTHR43365">
    <property type="entry name" value="BLR7806 PROTEIN"/>
    <property type="match status" value="1"/>
</dbReference>
<organism evidence="7 8">
    <name type="scientific">Streptomyces prasinus</name>
    <dbReference type="NCBI Taxonomy" id="67345"/>
    <lineage>
        <taxon>Bacteria</taxon>
        <taxon>Bacillati</taxon>
        <taxon>Actinomycetota</taxon>
        <taxon>Actinomycetes</taxon>
        <taxon>Kitasatosporales</taxon>
        <taxon>Streptomycetaceae</taxon>
        <taxon>Streptomyces</taxon>
    </lineage>
</organism>
<gene>
    <name evidence="7" type="ORF">CP972_30835</name>
</gene>